<dbReference type="InterPro" id="IPR003959">
    <property type="entry name" value="ATPase_AAA_core"/>
</dbReference>
<evidence type="ECO:0000313" key="3">
    <source>
        <dbReference type="EMBL" id="PQJ09588.1"/>
    </source>
</evidence>
<sequence length="540" mass="61750">MKIKSLELINVKSHENTLLELSENINLITGANNSGKSTVIKALYNLQNRSFDKYDIRTSATYAKTYISIVDVSEIEKTVLYSKSDKLNRTGTSFTIMWGIYSVNGVEENLFYNSQDKVKRVKGDRVEFQKESDFKENISDFPRFSDNENLNNFIYPFLSKRKTEYYDTNTGRDQTFKVSDTLRNLSAKIIKIISSRNSDRYNKLCEDILGFRVGVIPTESANGNEPGMYSVNSSMIPIRSMGDGVANIVGFIVILLTENNKLFLVEELENDIHPKALKKLLDLIIEKASSNQFVISTHSSIVLKYLGAAPKSKIFFFDWKAETKIDGINENVPTTTVKEVDNKPETRLDILSKLGYDFFDFELHQSYLILEESSAEYVIRDFLIPNFVPELYGKIKTIAAKGVQDLEVRVHDFNRLFVFIHTSPMYYKKAWVIADGDSAGKECISKLQSAFKTWPTEHFSTFVKDNFEEYYPERFQEKVQAVLKMPHGLKKQDAKGVLVKEVMLWALSNREDALAEFKQSAAEVIKVLKSINTKLNKSIK</sequence>
<dbReference type="InterPro" id="IPR051396">
    <property type="entry name" value="Bact_Antivir_Def_Nuclease"/>
</dbReference>
<proteinExistence type="predicted"/>
<dbReference type="InterPro" id="IPR027417">
    <property type="entry name" value="P-loop_NTPase"/>
</dbReference>
<dbReference type="Pfam" id="PF13175">
    <property type="entry name" value="AAA_15"/>
    <property type="match status" value="1"/>
</dbReference>
<dbReference type="Proteomes" id="UP000239872">
    <property type="component" value="Unassembled WGS sequence"/>
</dbReference>
<dbReference type="RefSeq" id="WP_105040359.1">
    <property type="nucleotide sequence ID" value="NZ_PPSL01000005.1"/>
</dbReference>
<dbReference type="OrthoDB" id="9792800at2"/>
<dbReference type="SUPFAM" id="SSF52540">
    <property type="entry name" value="P-loop containing nucleoside triphosphate hydrolases"/>
    <property type="match status" value="1"/>
</dbReference>
<dbReference type="GO" id="GO:0005524">
    <property type="term" value="F:ATP binding"/>
    <property type="evidence" value="ECO:0007669"/>
    <property type="project" value="InterPro"/>
</dbReference>
<dbReference type="Gene3D" id="3.40.50.300">
    <property type="entry name" value="P-loop containing nucleotide triphosphate hydrolases"/>
    <property type="match status" value="1"/>
</dbReference>
<protein>
    <submittedName>
        <fullName evidence="3">Uncharacterized protein</fullName>
    </submittedName>
</protein>
<reference evidence="3 4" key="1">
    <citation type="submission" date="2018-01" db="EMBL/GenBank/DDBJ databases">
        <title>A novel member of the phylum Bacteroidetes isolated from glacier ice.</title>
        <authorList>
            <person name="Liu Q."/>
            <person name="Xin Y.-H."/>
        </authorList>
    </citation>
    <scope>NUCLEOTIDE SEQUENCE [LARGE SCALE GENOMIC DNA]</scope>
    <source>
        <strain evidence="3 4">RB1R16</strain>
    </source>
</reference>
<dbReference type="Pfam" id="PF13304">
    <property type="entry name" value="AAA_21"/>
    <property type="match status" value="1"/>
</dbReference>
<dbReference type="PANTHER" id="PTHR43581">
    <property type="entry name" value="ATP/GTP PHOSPHATASE"/>
    <property type="match status" value="1"/>
</dbReference>
<dbReference type="PANTHER" id="PTHR43581:SF4">
    <property type="entry name" value="ATP_GTP PHOSPHATASE"/>
    <property type="match status" value="1"/>
</dbReference>
<keyword evidence="4" id="KW-1185">Reference proteome</keyword>
<evidence type="ECO:0000259" key="1">
    <source>
        <dbReference type="Pfam" id="PF13175"/>
    </source>
</evidence>
<evidence type="ECO:0000259" key="2">
    <source>
        <dbReference type="Pfam" id="PF13304"/>
    </source>
</evidence>
<dbReference type="InterPro" id="IPR041685">
    <property type="entry name" value="AAA_GajA/Old/RecF-like"/>
</dbReference>
<dbReference type="EMBL" id="PPSL01000005">
    <property type="protein sequence ID" value="PQJ09588.1"/>
    <property type="molecule type" value="Genomic_DNA"/>
</dbReference>
<evidence type="ECO:0000313" key="4">
    <source>
        <dbReference type="Proteomes" id="UP000239872"/>
    </source>
</evidence>
<dbReference type="AlphaFoldDB" id="A0A2S7SS96"/>
<organism evidence="3 4">
    <name type="scientific">Flavipsychrobacter stenotrophus</name>
    <dbReference type="NCBI Taxonomy" id="2077091"/>
    <lineage>
        <taxon>Bacteria</taxon>
        <taxon>Pseudomonadati</taxon>
        <taxon>Bacteroidota</taxon>
        <taxon>Chitinophagia</taxon>
        <taxon>Chitinophagales</taxon>
        <taxon>Chitinophagaceae</taxon>
        <taxon>Flavipsychrobacter</taxon>
    </lineage>
</organism>
<accession>A0A2S7SS96</accession>
<feature type="domain" description="Endonuclease GajA/Old nuclease/RecF-like AAA" evidence="1">
    <location>
        <begin position="1"/>
        <end position="199"/>
    </location>
</feature>
<comment type="caution">
    <text evidence="3">The sequence shown here is derived from an EMBL/GenBank/DDBJ whole genome shotgun (WGS) entry which is preliminary data.</text>
</comment>
<gene>
    <name evidence="3" type="ORF">CJD36_016750</name>
</gene>
<feature type="domain" description="ATPase AAA-type core" evidence="2">
    <location>
        <begin position="236"/>
        <end position="302"/>
    </location>
</feature>
<dbReference type="GO" id="GO:0016887">
    <property type="term" value="F:ATP hydrolysis activity"/>
    <property type="evidence" value="ECO:0007669"/>
    <property type="project" value="InterPro"/>
</dbReference>
<name>A0A2S7SS96_9BACT</name>